<dbReference type="GO" id="GO:0003676">
    <property type="term" value="F:nucleic acid binding"/>
    <property type="evidence" value="ECO:0007669"/>
    <property type="project" value="InterPro"/>
</dbReference>
<dbReference type="PANTHER" id="PTHR21472:SF26">
    <property type="entry name" value="ENDONUCLEASE DOMAIN CONTAINING 1"/>
    <property type="match status" value="1"/>
</dbReference>
<dbReference type="InterPro" id="IPR044929">
    <property type="entry name" value="DNA/RNA_non-sp_Endonuclease_sf"/>
</dbReference>
<evidence type="ECO:0000259" key="3">
    <source>
        <dbReference type="SMART" id="SM00892"/>
    </source>
</evidence>
<feature type="chain" id="PRO_5043639431" evidence="1">
    <location>
        <begin position="25"/>
        <end position="341"/>
    </location>
</feature>
<dbReference type="SMART" id="SM00892">
    <property type="entry name" value="Endonuclease_NS"/>
    <property type="match status" value="1"/>
</dbReference>
<dbReference type="InterPro" id="IPR044925">
    <property type="entry name" value="His-Me_finger_sf"/>
</dbReference>
<evidence type="ECO:0000313" key="4">
    <source>
        <dbReference type="EMBL" id="CAH3043088.1"/>
    </source>
</evidence>
<proteinExistence type="predicted"/>
<evidence type="ECO:0000313" key="5">
    <source>
        <dbReference type="Proteomes" id="UP001159428"/>
    </source>
</evidence>
<reference evidence="4 5" key="1">
    <citation type="submission" date="2022-05" db="EMBL/GenBank/DDBJ databases">
        <authorList>
            <consortium name="Genoscope - CEA"/>
            <person name="William W."/>
        </authorList>
    </citation>
    <scope>NUCLEOTIDE SEQUENCE [LARGE SCALE GENOMIC DNA]</scope>
</reference>
<sequence length="341" mass="38139">MNFLGFAFPLALLVAVQLTTLTWAATNVTKTSGKDYDEQGEHLGEQPVRRVVPACDLDSFSLGNKKPTFPEQPGITLPLCPDNQYAIFYNNNWGIARYTLYKITAAQALKAKTNPVPRPNDPWQLDKTPGKLIRIRQGSSALYQNQPFPGRYHKGHLVPVNILRYSDKSVLATFTYTNCVPQIGNFNSGQWLKYELKIGIYAQDYCAPIGGTLYLITGTSQVKFNEKLNLKGEIIGVDKSVKPMEGFHGNVDVHQKIKIPNSMWTVGCCLNLNTNQVVGAFGVMGDNSLDKKPLNKFMMSQQNVAYVESALKLEDSTIKLFPKGKDCYMPQKNVKLNEIHR</sequence>
<feature type="domain" description="DNA/RNA non-specific endonuclease/pyrophosphatase/phosphodiesterase" evidence="3">
    <location>
        <begin position="81"/>
        <end position="321"/>
    </location>
</feature>
<dbReference type="AlphaFoldDB" id="A0AAU9VYW1"/>
<evidence type="ECO:0000259" key="2">
    <source>
        <dbReference type="SMART" id="SM00477"/>
    </source>
</evidence>
<dbReference type="InterPro" id="IPR020821">
    <property type="entry name" value="ENPP1-3/EXOG-like_nuc-like"/>
</dbReference>
<gene>
    <name evidence="4" type="ORF">PMEA_00030845</name>
</gene>
<keyword evidence="1" id="KW-0732">Signal</keyword>
<dbReference type="InterPro" id="IPR039015">
    <property type="entry name" value="ENDOD1"/>
</dbReference>
<dbReference type="Gene3D" id="3.40.570.10">
    <property type="entry name" value="Extracellular Endonuclease, subunit A"/>
    <property type="match status" value="1"/>
</dbReference>
<dbReference type="SUPFAM" id="SSF54060">
    <property type="entry name" value="His-Me finger endonucleases"/>
    <property type="match status" value="1"/>
</dbReference>
<dbReference type="Proteomes" id="UP001159428">
    <property type="component" value="Unassembled WGS sequence"/>
</dbReference>
<feature type="signal peptide" evidence="1">
    <location>
        <begin position="1"/>
        <end position="24"/>
    </location>
</feature>
<feature type="domain" description="ENPP1-3/EXOG-like endonuclease/phosphodiesterase" evidence="2">
    <location>
        <begin position="82"/>
        <end position="317"/>
    </location>
</feature>
<dbReference type="EMBL" id="CALNXJ010000007">
    <property type="protein sequence ID" value="CAH3043088.1"/>
    <property type="molecule type" value="Genomic_DNA"/>
</dbReference>
<evidence type="ECO:0000256" key="1">
    <source>
        <dbReference type="SAM" id="SignalP"/>
    </source>
</evidence>
<dbReference type="PANTHER" id="PTHR21472">
    <property type="entry name" value="ENDONUCLEASE DOMAIN-CONTAINING 1 PROTEIN ENDOD1"/>
    <property type="match status" value="1"/>
</dbReference>
<dbReference type="Pfam" id="PF01223">
    <property type="entry name" value="Endonuclease_NS"/>
    <property type="match status" value="1"/>
</dbReference>
<accession>A0AAU9VYW1</accession>
<dbReference type="GO" id="GO:0016787">
    <property type="term" value="F:hydrolase activity"/>
    <property type="evidence" value="ECO:0007669"/>
    <property type="project" value="InterPro"/>
</dbReference>
<dbReference type="SMART" id="SM00477">
    <property type="entry name" value="NUC"/>
    <property type="match status" value="1"/>
</dbReference>
<comment type="caution">
    <text evidence="4">The sequence shown here is derived from an EMBL/GenBank/DDBJ whole genome shotgun (WGS) entry which is preliminary data.</text>
</comment>
<dbReference type="GO" id="GO:0046872">
    <property type="term" value="F:metal ion binding"/>
    <property type="evidence" value="ECO:0007669"/>
    <property type="project" value="InterPro"/>
</dbReference>
<dbReference type="InterPro" id="IPR001604">
    <property type="entry name" value="Endo_G_ENPP1-like_dom"/>
</dbReference>
<keyword evidence="5" id="KW-1185">Reference proteome</keyword>
<protein>
    <submittedName>
        <fullName evidence="4">Uncharacterized protein</fullName>
    </submittedName>
</protein>
<name>A0AAU9VYW1_9CNID</name>
<organism evidence="4 5">
    <name type="scientific">Pocillopora meandrina</name>
    <dbReference type="NCBI Taxonomy" id="46732"/>
    <lineage>
        <taxon>Eukaryota</taxon>
        <taxon>Metazoa</taxon>
        <taxon>Cnidaria</taxon>
        <taxon>Anthozoa</taxon>
        <taxon>Hexacorallia</taxon>
        <taxon>Scleractinia</taxon>
        <taxon>Astrocoeniina</taxon>
        <taxon>Pocilloporidae</taxon>
        <taxon>Pocillopora</taxon>
    </lineage>
</organism>